<reference evidence="1 2" key="1">
    <citation type="submission" date="2019-12" db="EMBL/GenBank/DDBJ databases">
        <title>Sporaefaciens musculi gen. nov., sp. nov., a novel bacterium isolated from the caecum of an obese mouse.</title>
        <authorList>
            <person name="Rasmussen T.S."/>
            <person name="Streidl T."/>
            <person name="Hitch T.C.A."/>
            <person name="Wortmann E."/>
            <person name="Deptula P."/>
            <person name="Hansen M."/>
            <person name="Nielsen D.S."/>
            <person name="Clavel T."/>
            <person name="Vogensen F.K."/>
        </authorList>
    </citation>
    <scope>NUCLEOTIDE SEQUENCE [LARGE SCALE GENOMIC DNA]</scope>
    <source>
        <strain evidence="1 2">WCA-9-b2</strain>
    </source>
</reference>
<dbReference type="AlphaFoldDB" id="A0A7X3MG36"/>
<gene>
    <name evidence="1" type="ORF">GN277_10340</name>
</gene>
<proteinExistence type="predicted"/>
<dbReference type="Proteomes" id="UP000460412">
    <property type="component" value="Unassembled WGS sequence"/>
</dbReference>
<protein>
    <submittedName>
        <fullName evidence="1">Uncharacterized protein</fullName>
    </submittedName>
</protein>
<comment type="caution">
    <text evidence="1">The sequence shown here is derived from an EMBL/GenBank/DDBJ whole genome shotgun (WGS) entry which is preliminary data.</text>
</comment>
<sequence length="50" mass="5845">MDKLEKNMKSCFLDEAQSLEDELEDETLKPADGIKEKILRKIAHNIELRD</sequence>
<accession>A0A7X3MG36</accession>
<keyword evidence="2" id="KW-1185">Reference proteome</keyword>
<evidence type="ECO:0000313" key="2">
    <source>
        <dbReference type="Proteomes" id="UP000460412"/>
    </source>
</evidence>
<dbReference type="RefSeq" id="WP_159750963.1">
    <property type="nucleotide sequence ID" value="NZ_CASZNZ010000031.1"/>
</dbReference>
<organism evidence="1 2">
    <name type="scientific">Sporofaciens musculi</name>
    <dbReference type="NCBI Taxonomy" id="2681861"/>
    <lineage>
        <taxon>Bacteria</taxon>
        <taxon>Bacillati</taxon>
        <taxon>Bacillota</taxon>
        <taxon>Clostridia</taxon>
        <taxon>Lachnospirales</taxon>
        <taxon>Lachnospiraceae</taxon>
        <taxon>Sporofaciens</taxon>
    </lineage>
</organism>
<dbReference type="EMBL" id="WUQX01000001">
    <property type="protein sequence ID" value="MXP75764.1"/>
    <property type="molecule type" value="Genomic_DNA"/>
</dbReference>
<name>A0A7X3MG36_9FIRM</name>
<evidence type="ECO:0000313" key="1">
    <source>
        <dbReference type="EMBL" id="MXP75764.1"/>
    </source>
</evidence>